<organism evidence="2">
    <name type="scientific">Trepomonas sp. PC1</name>
    <dbReference type="NCBI Taxonomy" id="1076344"/>
    <lineage>
        <taxon>Eukaryota</taxon>
        <taxon>Metamonada</taxon>
        <taxon>Diplomonadida</taxon>
        <taxon>Hexamitidae</taxon>
        <taxon>Hexamitinae</taxon>
        <taxon>Trepomonas</taxon>
    </lineage>
</organism>
<sequence>QQHEHYILGLTSDHKLKHELAQKEISALQLKVKEQDAVILDVQNVLHNTEQKYKKQQSEIASLLQCSADSILGKCHENIEISKQQAQRIMRLEQQVLVIEPLQQEKADNNKKISDLSHRISEQNETIFQLKQNIEQLTETNKTLVYSKEQLQNSLSKLEDEQKHTLAELTQAQSLIKTSKQEQQEFQQHLSSQLTCSADVECIKSSLLNVINNVSELRTKINNLETSLTAQQSSLLTSQQTLDRTVLQKQNLVKQIQQTLHIKELVEEPMLLQSVEQYYQIAMQNSAKQQELIEILQQNILESNEKLKVQNTLVSQQQSQIKQIQDKEEHLNRERNQLQQLLQDIQKCIDELRQHYPVEQASTEQQMKQLTQSIQNSRQSSEIAIKQLQSDLSSKQQEIGKLFQQKDNLISEYDAIILQLKTSSQQAQRESAQHEKQLNDKLVELTEDMQSLLEQASAALHMTVTRENIVTAITSNYDSMQSTKKQSDLVHKENIQLGEDLDKTKQLFSAVIAKFNDLFFIATPESILIKLEDLKSEQVLLIQKLKSAEEKINAQVATIEFTQHTKLDLQCQIQQLTAQYEALAQQASNQQQLISEIQQLLQLDNQNQLVDKLQSTLQENQALKDQVNQVTSQNKLEIHELKQQCENQTNIHETLKVEKTNTEKELKSLRQLVKNLTVVLNSDNLLESAQNAMDEIRQLGIQLKQSQNQIEKLGESFEQQLSNKQNEISQLKSSQQVQTSTLSQLQLQVHDILQKHKIINLEQVSSVLTQNEHKIKALHEDNQKTEESFKLIQTKLKNETDLREKMLRILCLQNNDQLFSKLEELHQKENLLQDAMSFRQDFESLLNENQWTRADCHYNVKMLREEHALFKKLGLLFKLKFKADFDEKSIGLIDDFFQQIKQLQVNSVKLDFHGIATKLETMEHSLAQYLKLTPTIGLLQTQVENLTKQIEKVNPDSFDYAELCDFVSEFFSKLMFECNIKSEEYEKLKKQKIKIEESSNKYTILNDIIININKRGRVLKTEDEKSKEIILLKKQVFQLQEKILREVFMRIKSYYSINEKYRQQQMLVNFELCFKLANKQQISYKEYENFVNEIFKQQQQDLVSEKFIYRKIDKDEVL</sequence>
<feature type="non-terminal residue" evidence="2">
    <location>
        <position position="1"/>
    </location>
</feature>
<dbReference type="EMBL" id="GDID01006167">
    <property type="protein sequence ID" value="JAP90439.1"/>
    <property type="molecule type" value="Transcribed_RNA"/>
</dbReference>
<accession>A0A146K4M0</accession>
<evidence type="ECO:0000313" key="2">
    <source>
        <dbReference type="EMBL" id="JAP90439.1"/>
    </source>
</evidence>
<evidence type="ECO:0000256" key="1">
    <source>
        <dbReference type="SAM" id="Coils"/>
    </source>
</evidence>
<protein>
    <submittedName>
        <fullName evidence="2">Uncharacterized protein</fullName>
    </submittedName>
</protein>
<feature type="coiled-coil region" evidence="1">
    <location>
        <begin position="314"/>
        <end position="455"/>
    </location>
</feature>
<proteinExistence type="predicted"/>
<reference evidence="2" key="1">
    <citation type="submission" date="2015-07" db="EMBL/GenBank/DDBJ databases">
        <title>Adaptation to a free-living lifestyle via gene acquisitions in the diplomonad Trepomonas sp. PC1.</title>
        <authorList>
            <person name="Xu F."/>
            <person name="Jerlstrom-Hultqvist J."/>
            <person name="Kolisko M."/>
            <person name="Simpson A.G.B."/>
            <person name="Roger A.J."/>
            <person name="Svard S.G."/>
            <person name="Andersson J.O."/>
        </authorList>
    </citation>
    <scope>NUCLEOTIDE SEQUENCE</scope>
    <source>
        <strain evidence="2">PC1</strain>
    </source>
</reference>
<feature type="coiled-coil region" evidence="1">
    <location>
        <begin position="120"/>
        <end position="175"/>
    </location>
</feature>
<keyword evidence="1" id="KW-0175">Coiled coil</keyword>
<name>A0A146K4M0_9EUKA</name>
<feature type="coiled-coil region" evidence="1">
    <location>
        <begin position="531"/>
        <end position="734"/>
    </location>
</feature>
<gene>
    <name evidence="2" type="ORF">TPC1_30066</name>
</gene>
<dbReference type="AlphaFoldDB" id="A0A146K4M0"/>